<dbReference type="Proteomes" id="UP000032066">
    <property type="component" value="Unassembled WGS sequence"/>
</dbReference>
<proteinExistence type="inferred from homology"/>
<evidence type="ECO:0000313" key="8">
    <source>
        <dbReference type="Proteomes" id="UP000032066"/>
    </source>
</evidence>
<dbReference type="InterPro" id="IPR020476">
    <property type="entry name" value="Nudix_hydrolase"/>
</dbReference>
<evidence type="ECO:0000313" key="7">
    <source>
        <dbReference type="EMBL" id="KIQ63796.1"/>
    </source>
</evidence>
<name>A0A0D0NX51_KITGR</name>
<keyword evidence="8" id="KW-1185">Reference proteome</keyword>
<dbReference type="InterPro" id="IPR000086">
    <property type="entry name" value="NUDIX_hydrolase_dom"/>
</dbReference>
<gene>
    <name evidence="7" type="ORF">TR51_35275</name>
</gene>
<accession>A0A0D0NX51</accession>
<organism evidence="7 8">
    <name type="scientific">Kitasatospora griseola</name>
    <name type="common">Streptomyces griseolosporeus</name>
    <dbReference type="NCBI Taxonomy" id="2064"/>
    <lineage>
        <taxon>Bacteria</taxon>
        <taxon>Bacillati</taxon>
        <taxon>Actinomycetota</taxon>
        <taxon>Actinomycetes</taxon>
        <taxon>Kitasatosporales</taxon>
        <taxon>Streptomycetaceae</taxon>
        <taxon>Kitasatospora</taxon>
    </lineage>
</organism>
<sequence length="157" mass="17479">MVAERRRAVRVLLMDPDGRILLLHGTDPATPGVDWWITPGGGIEPGESPAEAARRELGEEIGLTEVEWGPLVAYGTVEFSFRGRDYEQEQWFHLARTGRGEVALRQSGADEHALLLAVRWWTVGELRTTEETVYPRGLAALVEQVLTEGPPELPVRL</sequence>
<dbReference type="GO" id="GO:0016787">
    <property type="term" value="F:hydrolase activity"/>
    <property type="evidence" value="ECO:0007669"/>
    <property type="project" value="UniProtKB-KW"/>
</dbReference>
<comment type="similarity">
    <text evidence="2 5">Belongs to the Nudix hydrolase family.</text>
</comment>
<evidence type="ECO:0000256" key="3">
    <source>
        <dbReference type="ARBA" id="ARBA00022801"/>
    </source>
</evidence>
<dbReference type="PANTHER" id="PTHR43046">
    <property type="entry name" value="GDP-MANNOSE MANNOSYL HYDROLASE"/>
    <property type="match status" value="1"/>
</dbReference>
<dbReference type="PRINTS" id="PR00502">
    <property type="entry name" value="NUDIXFAMILY"/>
</dbReference>
<evidence type="ECO:0000256" key="4">
    <source>
        <dbReference type="ARBA" id="ARBA00022842"/>
    </source>
</evidence>
<dbReference type="PANTHER" id="PTHR43046:SF12">
    <property type="entry name" value="GDP-MANNOSE MANNOSYL HYDROLASE"/>
    <property type="match status" value="1"/>
</dbReference>
<evidence type="ECO:0000256" key="1">
    <source>
        <dbReference type="ARBA" id="ARBA00001946"/>
    </source>
</evidence>
<comment type="cofactor">
    <cofactor evidence="1">
        <name>Mg(2+)</name>
        <dbReference type="ChEBI" id="CHEBI:18420"/>
    </cofactor>
</comment>
<dbReference type="AlphaFoldDB" id="A0A0D0NX51"/>
<dbReference type="PROSITE" id="PS00893">
    <property type="entry name" value="NUDIX_BOX"/>
    <property type="match status" value="1"/>
</dbReference>
<dbReference type="PROSITE" id="PS51462">
    <property type="entry name" value="NUDIX"/>
    <property type="match status" value="1"/>
</dbReference>
<dbReference type="CDD" id="cd04685">
    <property type="entry name" value="NUDIX_Hydrolase"/>
    <property type="match status" value="1"/>
</dbReference>
<protein>
    <recommendedName>
        <fullName evidence="6">Nudix hydrolase domain-containing protein</fullName>
    </recommendedName>
</protein>
<dbReference type="InterPro" id="IPR020084">
    <property type="entry name" value="NUDIX_hydrolase_CS"/>
</dbReference>
<evidence type="ECO:0000256" key="5">
    <source>
        <dbReference type="RuleBase" id="RU003476"/>
    </source>
</evidence>
<comment type="caution">
    <text evidence="7">The sequence shown here is derived from an EMBL/GenBank/DDBJ whole genome shotgun (WGS) entry which is preliminary data.</text>
</comment>
<keyword evidence="4" id="KW-0460">Magnesium</keyword>
<evidence type="ECO:0000256" key="2">
    <source>
        <dbReference type="ARBA" id="ARBA00005582"/>
    </source>
</evidence>
<keyword evidence="3 5" id="KW-0378">Hydrolase</keyword>
<dbReference type="Pfam" id="PF00293">
    <property type="entry name" value="NUDIX"/>
    <property type="match status" value="1"/>
</dbReference>
<dbReference type="InterPro" id="IPR015797">
    <property type="entry name" value="NUDIX_hydrolase-like_dom_sf"/>
</dbReference>
<dbReference type="PATRIC" id="fig|2064.6.peg.7453"/>
<evidence type="ECO:0000259" key="6">
    <source>
        <dbReference type="PROSITE" id="PS51462"/>
    </source>
</evidence>
<dbReference type="SUPFAM" id="SSF55811">
    <property type="entry name" value="Nudix"/>
    <property type="match status" value="1"/>
</dbReference>
<reference evidence="7 8" key="1">
    <citation type="submission" date="2015-02" db="EMBL/GenBank/DDBJ databases">
        <title>Draft genome sequence of Kitasatospora griseola MF730-N6, a bafilomycin, terpentecin and satosporin producer.</title>
        <authorList>
            <person name="Arens J.C."/>
            <person name="Haltli B."/>
            <person name="Kerr R.G."/>
        </authorList>
    </citation>
    <scope>NUCLEOTIDE SEQUENCE [LARGE SCALE GENOMIC DNA]</scope>
    <source>
        <strain evidence="7 8">MF730-N6</strain>
    </source>
</reference>
<dbReference type="STRING" id="2064.TR51_35275"/>
<dbReference type="Gene3D" id="3.90.79.10">
    <property type="entry name" value="Nucleoside Triphosphate Pyrophosphohydrolase"/>
    <property type="match status" value="1"/>
</dbReference>
<feature type="domain" description="Nudix hydrolase" evidence="6">
    <location>
        <begin position="4"/>
        <end position="144"/>
    </location>
</feature>
<dbReference type="RefSeq" id="WP_043916175.1">
    <property type="nucleotide sequence ID" value="NZ_JXZB01000004.1"/>
</dbReference>
<dbReference type="EMBL" id="JXZB01000004">
    <property type="protein sequence ID" value="KIQ63796.1"/>
    <property type="molecule type" value="Genomic_DNA"/>
</dbReference>